<keyword evidence="2" id="KW-1185">Reference proteome</keyword>
<organism evidence="1 2">
    <name type="scientific">Hassallia byssoidea VB512170</name>
    <dbReference type="NCBI Taxonomy" id="1304833"/>
    <lineage>
        <taxon>Bacteria</taxon>
        <taxon>Bacillati</taxon>
        <taxon>Cyanobacteriota</taxon>
        <taxon>Cyanophyceae</taxon>
        <taxon>Nostocales</taxon>
        <taxon>Tolypothrichaceae</taxon>
        <taxon>Hassallia</taxon>
    </lineage>
</organism>
<gene>
    <name evidence="1" type="ORF">PI95_026285</name>
</gene>
<dbReference type="RefSeq" id="WP_039740087.1">
    <property type="nucleotide sequence ID" value="NZ_JTCM02000089.1"/>
</dbReference>
<evidence type="ECO:0000313" key="1">
    <source>
        <dbReference type="EMBL" id="NEU75965.1"/>
    </source>
</evidence>
<dbReference type="NCBIfam" id="TIGR03831">
    <property type="entry name" value="YgiT_finger"/>
    <property type="match status" value="1"/>
</dbReference>
<reference evidence="1 2" key="1">
    <citation type="journal article" date="2015" name="Genome Announc.">
        <title>Draft Genome Sequence of Cyanobacterium Hassallia byssoidea Strain VB512170, Isolated from Monuments in India.</title>
        <authorList>
            <person name="Singh D."/>
            <person name="Chandrababunaidu M.M."/>
            <person name="Panda A."/>
            <person name="Sen D."/>
            <person name="Bhattacharyya S."/>
            <person name="Adhikary S.P."/>
            <person name="Tripathy S."/>
        </authorList>
    </citation>
    <scope>NUCLEOTIDE SEQUENCE [LARGE SCALE GENOMIC DNA]</scope>
    <source>
        <strain evidence="1 2">VB512170</strain>
    </source>
</reference>
<name>A0A846HF50_9CYAN</name>
<dbReference type="CDD" id="cd12870">
    <property type="entry name" value="MqsA"/>
    <property type="match status" value="1"/>
</dbReference>
<protein>
    <submittedName>
        <fullName evidence="1">Type II toxin-antitoxin system MqsA family antitoxin</fullName>
    </submittedName>
</protein>
<proteinExistence type="predicted"/>
<dbReference type="InterPro" id="IPR022453">
    <property type="entry name" value="Znf_MqsA-type"/>
</dbReference>
<dbReference type="EMBL" id="JTCM02000089">
    <property type="protein sequence ID" value="NEU75965.1"/>
    <property type="molecule type" value="Genomic_DNA"/>
</dbReference>
<accession>A0A846HF50</accession>
<comment type="caution">
    <text evidence="1">The sequence shown here is derived from an EMBL/GenBank/DDBJ whole genome shotgun (WGS) entry which is preliminary data.</text>
</comment>
<dbReference type="Proteomes" id="UP000031549">
    <property type="component" value="Unassembled WGS sequence"/>
</dbReference>
<evidence type="ECO:0000313" key="2">
    <source>
        <dbReference type="Proteomes" id="UP000031549"/>
    </source>
</evidence>
<dbReference type="AlphaFoldDB" id="A0A846HF50"/>
<sequence>MSCDICGSEKARIRRITRNYGKGQDLLVIENIPVITCLHCGESYLTAETLHEIERIKLNRKSLAVERFVEVASFT</sequence>
<dbReference type="Gene3D" id="3.10.20.860">
    <property type="match status" value="1"/>
</dbReference>